<proteinExistence type="predicted"/>
<name>A0ABT3CD81_9MYCO</name>
<organism evidence="1 2">
    <name type="scientific">Mycolicibacterium komossense</name>
    <dbReference type="NCBI Taxonomy" id="1779"/>
    <lineage>
        <taxon>Bacteria</taxon>
        <taxon>Bacillati</taxon>
        <taxon>Actinomycetota</taxon>
        <taxon>Actinomycetes</taxon>
        <taxon>Mycobacteriales</taxon>
        <taxon>Mycobacteriaceae</taxon>
        <taxon>Mycolicibacterium</taxon>
    </lineage>
</organism>
<sequence length="147" mass="16815">MSHQQEAGARMRGDAVRVFAELNETTKAQQAILNSCADASWISDEQLRAIRWLLSALIEHRRRIRVTGRLWRSLNAADPVPCELVTETTELLDEHRHFEPFIAQWRAVVIGRTRVERQNFWRAVIELAETNLHDTSGAEQPCTSGAR</sequence>
<evidence type="ECO:0000313" key="2">
    <source>
        <dbReference type="Proteomes" id="UP001526201"/>
    </source>
</evidence>
<reference evidence="1 2" key="1">
    <citation type="journal article" date="2022" name="BMC Genomics">
        <title>Comparative genome analysis of mycobacteria focusing on tRNA and non-coding RNA.</title>
        <authorList>
            <person name="Behra P.R.K."/>
            <person name="Pettersson B.M.F."/>
            <person name="Ramesh M."/>
            <person name="Das S."/>
            <person name="Dasgupta S."/>
            <person name="Kirsebom L.A."/>
        </authorList>
    </citation>
    <scope>NUCLEOTIDE SEQUENCE [LARGE SCALE GENOMIC DNA]</scope>
    <source>
        <strain evidence="1 2">DSM 44078</strain>
    </source>
</reference>
<dbReference type="RefSeq" id="WP_264068301.1">
    <property type="nucleotide sequence ID" value="NZ_JACKTY010000029.1"/>
</dbReference>
<dbReference type="EMBL" id="JACKTY010000029">
    <property type="protein sequence ID" value="MCV7227367.1"/>
    <property type="molecule type" value="Genomic_DNA"/>
</dbReference>
<comment type="caution">
    <text evidence="1">The sequence shown here is derived from an EMBL/GenBank/DDBJ whole genome shotgun (WGS) entry which is preliminary data.</text>
</comment>
<keyword evidence="2" id="KW-1185">Reference proteome</keyword>
<evidence type="ECO:0000313" key="1">
    <source>
        <dbReference type="EMBL" id="MCV7227367.1"/>
    </source>
</evidence>
<gene>
    <name evidence="1" type="ORF">H7J73_15135</name>
</gene>
<accession>A0ABT3CD81</accession>
<protein>
    <submittedName>
        <fullName evidence="1">Uncharacterized protein</fullName>
    </submittedName>
</protein>
<dbReference type="Proteomes" id="UP001526201">
    <property type="component" value="Unassembled WGS sequence"/>
</dbReference>